<proteinExistence type="predicted"/>
<evidence type="ECO:0000256" key="1">
    <source>
        <dbReference type="ARBA" id="ARBA00023002"/>
    </source>
</evidence>
<keyword evidence="1" id="KW-0560">Oxidoreductase</keyword>
<reference evidence="3 4" key="1">
    <citation type="submission" date="2012-04" db="EMBL/GenBank/DDBJ databases">
        <authorList>
            <person name="Genoscope - CEA"/>
        </authorList>
    </citation>
    <scope>NUCLEOTIDE SEQUENCE [LARGE SCALE GENOMIC DNA]</scope>
    <source>
        <strain evidence="3 4">9443</strain>
    </source>
</reference>
<comment type="caution">
    <text evidence="3">The sequence shown here is derived from an EMBL/GenBank/DDBJ whole genome shotgun (WGS) entry which is preliminary data.</text>
</comment>
<dbReference type="Proteomes" id="UP000003480">
    <property type="component" value="Unassembled WGS sequence"/>
</dbReference>
<dbReference type="InterPro" id="IPR016163">
    <property type="entry name" value="Ald_DH_C"/>
</dbReference>
<dbReference type="HOGENOM" id="CLU_005391_0_1_3"/>
<accession>I4G0A2</accession>
<evidence type="ECO:0000313" key="4">
    <source>
        <dbReference type="Proteomes" id="UP000003480"/>
    </source>
</evidence>
<dbReference type="PANTHER" id="PTHR43353">
    <property type="entry name" value="SUCCINATE-SEMIALDEHYDE DEHYDROGENASE, MITOCHONDRIAL"/>
    <property type="match status" value="1"/>
</dbReference>
<dbReference type="SUPFAM" id="SSF53720">
    <property type="entry name" value="ALDH-like"/>
    <property type="match status" value="1"/>
</dbReference>
<dbReference type="AlphaFoldDB" id="I4G0A2"/>
<name>I4G0A2_MICAE</name>
<dbReference type="EMBL" id="CAIJ01000105">
    <property type="protein sequence ID" value="CCI01363.1"/>
    <property type="molecule type" value="Genomic_DNA"/>
</dbReference>
<dbReference type="Gene3D" id="3.40.309.10">
    <property type="entry name" value="Aldehyde Dehydrogenase, Chain A, domain 2"/>
    <property type="match status" value="1"/>
</dbReference>
<evidence type="ECO:0000313" key="3">
    <source>
        <dbReference type="EMBL" id="CCI01363.1"/>
    </source>
</evidence>
<protein>
    <submittedName>
        <fullName evidence="3">Aldehyde dehydrogenase</fullName>
    </submittedName>
</protein>
<dbReference type="GO" id="GO:0016620">
    <property type="term" value="F:oxidoreductase activity, acting on the aldehyde or oxo group of donors, NAD or NADP as acceptor"/>
    <property type="evidence" value="ECO:0007669"/>
    <property type="project" value="InterPro"/>
</dbReference>
<dbReference type="Gene3D" id="3.40.605.10">
    <property type="entry name" value="Aldehyde Dehydrogenase, Chain A, domain 1"/>
    <property type="match status" value="1"/>
</dbReference>
<evidence type="ECO:0000259" key="2">
    <source>
        <dbReference type="Pfam" id="PF00171"/>
    </source>
</evidence>
<dbReference type="InterPro" id="IPR016160">
    <property type="entry name" value="Ald_DH_CS_CYS"/>
</dbReference>
<dbReference type="CDD" id="cd07082">
    <property type="entry name" value="ALDH_F11_NP-GAPDH"/>
    <property type="match status" value="1"/>
</dbReference>
<dbReference type="InterPro" id="IPR016162">
    <property type="entry name" value="Ald_DH_N"/>
</dbReference>
<dbReference type="Pfam" id="PF00171">
    <property type="entry name" value="Aldedh"/>
    <property type="match status" value="1"/>
</dbReference>
<feature type="domain" description="Aldehyde dehydrogenase" evidence="2">
    <location>
        <begin position="68"/>
        <end position="511"/>
    </location>
</feature>
<dbReference type="PANTHER" id="PTHR43353:SF5">
    <property type="entry name" value="SUCCINATE-SEMIALDEHYDE DEHYDROGENASE, MITOCHONDRIAL"/>
    <property type="match status" value="1"/>
</dbReference>
<dbReference type="PROSITE" id="PS00070">
    <property type="entry name" value="ALDEHYDE_DEHYDR_CYS"/>
    <property type="match status" value="1"/>
</dbReference>
<dbReference type="InterPro" id="IPR015590">
    <property type="entry name" value="Aldehyde_DH_dom"/>
</dbReference>
<dbReference type="RefSeq" id="WP_002766619.1">
    <property type="nucleotide sequence ID" value="NZ_HE972954.1"/>
</dbReference>
<organism evidence="3 4">
    <name type="scientific">Microcystis aeruginosa PCC 9443</name>
    <dbReference type="NCBI Taxonomy" id="1160281"/>
    <lineage>
        <taxon>Bacteria</taxon>
        <taxon>Bacillati</taxon>
        <taxon>Cyanobacteriota</taxon>
        <taxon>Cyanophyceae</taxon>
        <taxon>Oscillatoriophycideae</taxon>
        <taxon>Chroococcales</taxon>
        <taxon>Microcystaceae</taxon>
        <taxon>Microcystis</taxon>
    </lineage>
</organism>
<gene>
    <name evidence="3" type="ORF">MICAC_1930002</name>
</gene>
<sequence>MNAPIITPSHTVESMFPTADQIPEAFRIKTPINQREYLINGELRHWDGEVEEVISPIHIQTDQGLVATKIGHFPLLSEQESLAALNAAVTAYNRGRGVWPTLSVAQRIEHLQDFTYRMQEQRDEVVNILMWEIGKSYADSQKEFERTLDYIRDTIDALKNLDRVSSRFEIVEGVIGQIRRAPLGVVLCMGPSNYPLNETFTLLIPALIMGNTVVVKTPRPGTLPLYPLQSAFQKAFPPGVVNIIYGSGRTVTPPLMASGLVDVLAFIGSSRAANSLEKQHPKLNRLRTIYGLEAKNPAIILPDADLNLTVKECILGTLSYNGQRCTALKILFVHRQIAEAFIEQFRLAVNNLKFGMPWDEGVTLTPLAEPGKPQYLTELLEDAKKFGAEVVNAGGGTIRETFFYPAVVYPVTDQMRLYHEEQFGPVIPVMPYDDLETPINYIVNSNYGQQVSIFGQDTEAIAALIDPLVNQVCRVNINSQCQRGPDTFPFTGRKDSAEGTLSVSDALRSFSIRTLVAAKETDLNKSLITQILKERQSNFLSTDFIL</sequence>
<dbReference type="InterPro" id="IPR016161">
    <property type="entry name" value="Ald_DH/histidinol_DH"/>
</dbReference>
<dbReference type="InterPro" id="IPR050740">
    <property type="entry name" value="Aldehyde_DH_Superfamily"/>
</dbReference>